<dbReference type="PANTHER" id="PTHR43214">
    <property type="entry name" value="TWO-COMPONENT RESPONSE REGULATOR"/>
    <property type="match status" value="1"/>
</dbReference>
<comment type="caution">
    <text evidence="2">The sequence shown here is derived from an EMBL/GenBank/DDBJ whole genome shotgun (WGS) entry which is preliminary data.</text>
</comment>
<gene>
    <name evidence="2" type="ORF">HJ588_10195</name>
</gene>
<dbReference type="Gene3D" id="3.40.50.2300">
    <property type="match status" value="1"/>
</dbReference>
<dbReference type="InterPro" id="IPR016032">
    <property type="entry name" value="Sig_transdc_resp-reg_C-effctor"/>
</dbReference>
<dbReference type="InterPro" id="IPR011006">
    <property type="entry name" value="CheY-like_superfamily"/>
</dbReference>
<sequence length="202" mass="21619">MLSPAPVEQVEVGVVASLSLDADALLHVLQQVPGFVLHHVDHSAHTAKECDVIVLDITARGAARRIAGLAPAAPVLVWGGYLHQEQVRLLAADGARGYLSVISKRDQLVRAVLTLAAGERYFPQLDQLSAVRLTKAEDRVLRAYLLEMPDMTRADVAAALGLSDRTVKAHVANARGKVAGQVGSRGALLRALQAHGWPQTRI</sequence>
<evidence type="ECO:0000313" key="2">
    <source>
        <dbReference type="EMBL" id="NNG39640.1"/>
    </source>
</evidence>
<reference evidence="2 3" key="1">
    <citation type="submission" date="2020-05" db="EMBL/GenBank/DDBJ databases">
        <title>Flexivirga sp. ID2601S isolated from air conditioner.</title>
        <authorList>
            <person name="Kim D.H."/>
        </authorList>
    </citation>
    <scope>NUCLEOTIDE SEQUENCE [LARGE SCALE GENOMIC DNA]</scope>
    <source>
        <strain evidence="2 3">ID2601S</strain>
    </source>
</reference>
<dbReference type="GO" id="GO:0006355">
    <property type="term" value="P:regulation of DNA-templated transcription"/>
    <property type="evidence" value="ECO:0007669"/>
    <property type="project" value="InterPro"/>
</dbReference>
<evidence type="ECO:0000256" key="1">
    <source>
        <dbReference type="ARBA" id="ARBA00023125"/>
    </source>
</evidence>
<protein>
    <submittedName>
        <fullName evidence="2">Response regulator transcription factor</fullName>
    </submittedName>
</protein>
<dbReference type="Proteomes" id="UP000557772">
    <property type="component" value="Unassembled WGS sequence"/>
</dbReference>
<dbReference type="RefSeq" id="WP_171154561.1">
    <property type="nucleotide sequence ID" value="NZ_JABENB010000001.1"/>
</dbReference>
<keyword evidence="1" id="KW-0238">DNA-binding</keyword>
<dbReference type="EMBL" id="JABENB010000001">
    <property type="protein sequence ID" value="NNG39640.1"/>
    <property type="molecule type" value="Genomic_DNA"/>
</dbReference>
<dbReference type="SUPFAM" id="SSF52172">
    <property type="entry name" value="CheY-like"/>
    <property type="match status" value="1"/>
</dbReference>
<dbReference type="InterPro" id="IPR039420">
    <property type="entry name" value="WalR-like"/>
</dbReference>
<name>A0A849AMR0_9MICO</name>
<dbReference type="GO" id="GO:0003677">
    <property type="term" value="F:DNA binding"/>
    <property type="evidence" value="ECO:0007669"/>
    <property type="project" value="UniProtKB-KW"/>
</dbReference>
<accession>A0A849AMR0</accession>
<dbReference type="SUPFAM" id="SSF46894">
    <property type="entry name" value="C-terminal effector domain of the bipartite response regulators"/>
    <property type="match status" value="1"/>
</dbReference>
<organism evidence="2 3">
    <name type="scientific">Flexivirga aerilata</name>
    <dbReference type="NCBI Taxonomy" id="1656889"/>
    <lineage>
        <taxon>Bacteria</taxon>
        <taxon>Bacillati</taxon>
        <taxon>Actinomycetota</taxon>
        <taxon>Actinomycetes</taxon>
        <taxon>Micrococcales</taxon>
        <taxon>Dermacoccaceae</taxon>
        <taxon>Flexivirga</taxon>
    </lineage>
</organism>
<evidence type="ECO:0000313" key="3">
    <source>
        <dbReference type="Proteomes" id="UP000557772"/>
    </source>
</evidence>
<dbReference type="PANTHER" id="PTHR43214:SF44">
    <property type="entry name" value="TWO-COMPONENT RESPONSE REGULATOR"/>
    <property type="match status" value="1"/>
</dbReference>
<proteinExistence type="predicted"/>
<keyword evidence="3" id="KW-1185">Reference proteome</keyword>
<dbReference type="AlphaFoldDB" id="A0A849AMR0"/>